<organism evidence="2 3">
    <name type="scientific">Streptomyces coeruleofuscus</name>
    <dbReference type="NCBI Taxonomy" id="66879"/>
    <lineage>
        <taxon>Bacteria</taxon>
        <taxon>Bacillati</taxon>
        <taxon>Actinomycetota</taxon>
        <taxon>Actinomycetes</taxon>
        <taxon>Kitasatosporales</taxon>
        <taxon>Streptomycetaceae</taxon>
        <taxon>Streptomyces</taxon>
    </lineage>
</organism>
<evidence type="ECO:0000313" key="2">
    <source>
        <dbReference type="EMBL" id="GAA2399375.1"/>
    </source>
</evidence>
<proteinExistence type="predicted"/>
<evidence type="ECO:0008006" key="4">
    <source>
        <dbReference type="Google" id="ProtNLM"/>
    </source>
</evidence>
<accession>A0ABP5VH73</accession>
<feature type="transmembrane region" description="Helical" evidence="1">
    <location>
        <begin position="49"/>
        <end position="70"/>
    </location>
</feature>
<gene>
    <name evidence="2" type="ORF">GCM10010255_34900</name>
</gene>
<feature type="transmembrane region" description="Helical" evidence="1">
    <location>
        <begin position="12"/>
        <end position="37"/>
    </location>
</feature>
<keyword evidence="1" id="KW-0472">Membrane</keyword>
<keyword evidence="1" id="KW-1133">Transmembrane helix</keyword>
<dbReference type="EMBL" id="BAAASE010000004">
    <property type="protein sequence ID" value="GAA2399375.1"/>
    <property type="molecule type" value="Genomic_DNA"/>
</dbReference>
<evidence type="ECO:0000256" key="1">
    <source>
        <dbReference type="SAM" id="Phobius"/>
    </source>
</evidence>
<keyword evidence="3" id="KW-1185">Reference proteome</keyword>
<protein>
    <recommendedName>
        <fullName evidence="4">DUF4190 domain-containing protein</fullName>
    </recommendedName>
</protein>
<comment type="caution">
    <text evidence="2">The sequence shown here is derived from an EMBL/GenBank/DDBJ whole genome shotgun (WGS) entry which is preliminary data.</text>
</comment>
<reference evidence="3" key="1">
    <citation type="journal article" date="2019" name="Int. J. Syst. Evol. Microbiol.">
        <title>The Global Catalogue of Microorganisms (GCM) 10K type strain sequencing project: providing services to taxonomists for standard genome sequencing and annotation.</title>
        <authorList>
            <consortium name="The Broad Institute Genomics Platform"/>
            <consortium name="The Broad Institute Genome Sequencing Center for Infectious Disease"/>
            <person name="Wu L."/>
            <person name="Ma J."/>
        </authorList>
    </citation>
    <scope>NUCLEOTIDE SEQUENCE [LARGE SCALE GENOMIC DNA]</scope>
    <source>
        <strain evidence="3">JCM 4358</strain>
    </source>
</reference>
<dbReference type="Proteomes" id="UP001499986">
    <property type="component" value="Unassembled WGS sequence"/>
</dbReference>
<name>A0ABP5VH73_9ACTN</name>
<evidence type="ECO:0000313" key="3">
    <source>
        <dbReference type="Proteomes" id="UP001499986"/>
    </source>
</evidence>
<sequence length="159" mass="16623">MSGDEPYAGHNPVVVLLLSLAGLVATPGLAVYAVVALVRAGRKRTRAGLLKPAAILAWLATVGMYTWGVLHLLLLDESGQAAACTKVLGGPDKRSEVVVDRYETSFLPLHFGCHVEGGKTYEAAVPGYVNPLAGVSAVTAVALTVCAARSHTHHKERTA</sequence>
<keyword evidence="1" id="KW-0812">Transmembrane</keyword>
<feature type="transmembrane region" description="Helical" evidence="1">
    <location>
        <begin position="128"/>
        <end position="148"/>
    </location>
</feature>